<keyword evidence="3" id="KW-1185">Reference proteome</keyword>
<evidence type="ECO:0000256" key="1">
    <source>
        <dbReference type="SAM" id="Phobius"/>
    </source>
</evidence>
<feature type="transmembrane region" description="Helical" evidence="1">
    <location>
        <begin position="38"/>
        <end position="62"/>
    </location>
</feature>
<dbReference type="KEGG" id="ksk:KSE_36990"/>
<accession>E4NE70</accession>
<sequence>MAVLFCWLVLVPVLLWVSVTLLVRSVRAALDRRWLRLSALLPAGAAVLSAGLLLLLLSFAVYSAGSGGTDSSPPIPCRVPGRPALDVVDHRIDVFPTVGLSCVLPDGSSYRSDDVPAGLTPLTAALALLAAAARYADRRRP</sequence>
<keyword evidence="1" id="KW-1133">Transmembrane helix</keyword>
<evidence type="ECO:0000313" key="3">
    <source>
        <dbReference type="Proteomes" id="UP000007076"/>
    </source>
</evidence>
<dbReference type="Proteomes" id="UP000007076">
    <property type="component" value="Chromosome"/>
</dbReference>
<gene>
    <name evidence="2" type="ordered locus">KSE_36990</name>
</gene>
<organism evidence="2 3">
    <name type="scientific">Kitasatospora setae (strain ATCC 33774 / DSM 43861 / JCM 3304 / KCC A-0304 / NBRC 14216 / KM-6054)</name>
    <name type="common">Streptomyces setae</name>
    <dbReference type="NCBI Taxonomy" id="452652"/>
    <lineage>
        <taxon>Bacteria</taxon>
        <taxon>Bacillati</taxon>
        <taxon>Actinomycetota</taxon>
        <taxon>Actinomycetes</taxon>
        <taxon>Kitasatosporales</taxon>
        <taxon>Streptomycetaceae</taxon>
        <taxon>Kitasatospora</taxon>
    </lineage>
</organism>
<dbReference type="STRING" id="452652.KSE_36990"/>
<proteinExistence type="predicted"/>
<protein>
    <submittedName>
        <fullName evidence="2">Uncharacterized protein</fullName>
    </submittedName>
</protein>
<dbReference type="HOGENOM" id="CLU_102961_0_0_11"/>
<dbReference type="eggNOG" id="ENOG50320WQ">
    <property type="taxonomic scope" value="Bacteria"/>
</dbReference>
<dbReference type="EMBL" id="AP010968">
    <property type="protein sequence ID" value="BAJ29501.1"/>
    <property type="molecule type" value="Genomic_DNA"/>
</dbReference>
<evidence type="ECO:0000313" key="2">
    <source>
        <dbReference type="EMBL" id="BAJ29501.1"/>
    </source>
</evidence>
<keyword evidence="1" id="KW-0472">Membrane</keyword>
<keyword evidence="1" id="KW-0812">Transmembrane</keyword>
<dbReference type="RefSeq" id="WP_014136807.1">
    <property type="nucleotide sequence ID" value="NC_016109.1"/>
</dbReference>
<name>E4NE70_KITSK</name>
<dbReference type="AlphaFoldDB" id="E4NE70"/>
<reference evidence="2 3" key="1">
    <citation type="journal article" date="2010" name="DNA Res.">
        <title>Genome sequence of Kitasatospora setae NBRC 14216T: an evolutionary snapshot of the family Streptomycetaceae.</title>
        <authorList>
            <person name="Ichikawa N."/>
            <person name="Oguchi A."/>
            <person name="Ikeda H."/>
            <person name="Ishikawa J."/>
            <person name="Kitani S."/>
            <person name="Watanabe Y."/>
            <person name="Nakamura S."/>
            <person name="Katano Y."/>
            <person name="Kishi E."/>
            <person name="Sasagawa M."/>
            <person name="Ankai A."/>
            <person name="Fukui S."/>
            <person name="Hashimoto Y."/>
            <person name="Kamata S."/>
            <person name="Otoguro M."/>
            <person name="Tanikawa S."/>
            <person name="Nihira T."/>
            <person name="Horinouchi S."/>
            <person name="Ohnishi Y."/>
            <person name="Hayakawa M."/>
            <person name="Kuzuyama T."/>
            <person name="Arisawa A."/>
            <person name="Nomoto F."/>
            <person name="Miura H."/>
            <person name="Takahashi Y."/>
            <person name="Fujita N."/>
        </authorList>
    </citation>
    <scope>NUCLEOTIDE SEQUENCE [LARGE SCALE GENOMIC DNA]</scope>
    <source>
        <strain evidence="3">ATCC 33774 / DSM 43861 / JCM 3304 / KCC A-0304 / NBRC 14216 / KM-6054</strain>
    </source>
</reference>
<dbReference type="PATRIC" id="fig|452652.3.peg.3697"/>